<feature type="domain" description="TGFBR3/Endoglin-like N-terminal" evidence="5">
    <location>
        <begin position="45"/>
        <end position="178"/>
    </location>
</feature>
<dbReference type="InterPro" id="IPR058899">
    <property type="entry name" value="TGFBR3/Endoglin-like_N"/>
</dbReference>
<keyword evidence="3" id="KW-0812">Transmembrane</keyword>
<keyword evidence="6" id="KW-0675">Receptor</keyword>
<feature type="chain" id="PRO_5004777772" evidence="4">
    <location>
        <begin position="17"/>
        <end position="671"/>
    </location>
</feature>
<feature type="signal peptide" evidence="4">
    <location>
        <begin position="1"/>
        <end position="16"/>
    </location>
</feature>
<sequence>MTVLITLGSWIQAAAAQSNRCRLTNVSSSHPITVSELKVVQRGDALQNCVNCSSTAQETVHVIHVEYTNILPTVRLDLTHVNDTQTMIFVLNSKIALIWNITHAQRFPIIVNLSSNSKLCCGTIENEVTLFTFPPFSTSKDLLETARKNFPSIASVTELVKPMDVTFRTREDMKLPTTSGQEPLVTSTWYLHYSFNEPQLIGCTESDEHADRQIQTHVISFKPSPYFSDSVNRTVNIYIGFKDWGNYKIPKLFLSIEIKQPVTVHIDGEAHPPINIKLPHESRFMFLNDMFKTHTFNYSEEWPDMNLLPLTSYTEIPLADQVHLQIRRDGSTQHPIPFHVQTESPLDISKIIHCGETGMEIYYRTSTGKDSVIQEITLLDENCIARNNGTHFYLKLSSFTNCKTAESQDGHQYVNKLKVKFSNKTERYYDVSCPRIRKPCDILRLKSSSEPDGIQMRIFKSLDFEVLSLTLFNNSSAFTEITLLSFGAGIFKHIRLKECHLSPRIPIHSVSKGHSFANVSVTSTDLGEHTSHCNNSVILHKRFRFMFRHLWGPSVEEMDMQCVLNLCFDMDNCMDQKKTTSLTLKIDKNHSSRSNTIVTQGLEMAAVLGIAFGAFCIGALLTAALWYIYSHTGASVEKEPVPTIPPASEASSTNHSIGSTQSTPCSTSSMA</sequence>
<keyword evidence="4" id="KW-0732">Signal</keyword>
<feature type="region of interest" description="Disordered" evidence="2">
    <location>
        <begin position="637"/>
        <end position="671"/>
    </location>
</feature>
<proteinExistence type="evidence at transcript level"/>
<evidence type="ECO:0000256" key="3">
    <source>
        <dbReference type="SAM" id="Phobius"/>
    </source>
</evidence>
<feature type="transmembrane region" description="Helical" evidence="3">
    <location>
        <begin position="604"/>
        <end position="629"/>
    </location>
</feature>
<dbReference type="AlphaFoldDB" id="V9K851"/>
<feature type="compositionally biased region" description="Polar residues" evidence="2">
    <location>
        <begin position="649"/>
        <end position="671"/>
    </location>
</feature>
<keyword evidence="1" id="KW-0325">Glycoprotein</keyword>
<dbReference type="Pfam" id="PF26060">
    <property type="entry name" value="TGFBR3_N"/>
    <property type="match status" value="1"/>
</dbReference>
<protein>
    <submittedName>
        <fullName evidence="6">Transforming growth factor beta receptor type 3-like protein</fullName>
    </submittedName>
</protein>
<name>V9K851_CALMI</name>
<keyword evidence="3" id="KW-0472">Membrane</keyword>
<evidence type="ECO:0000313" key="6">
    <source>
        <dbReference type="EMBL" id="AFO94234.1"/>
    </source>
</evidence>
<organism evidence="6">
    <name type="scientific">Callorhinchus milii</name>
    <name type="common">Ghost shark</name>
    <dbReference type="NCBI Taxonomy" id="7868"/>
    <lineage>
        <taxon>Eukaryota</taxon>
        <taxon>Metazoa</taxon>
        <taxon>Chordata</taxon>
        <taxon>Craniata</taxon>
        <taxon>Vertebrata</taxon>
        <taxon>Chondrichthyes</taxon>
        <taxon>Holocephali</taxon>
        <taxon>Chimaeriformes</taxon>
        <taxon>Callorhinchidae</taxon>
        <taxon>Callorhinchus</taxon>
    </lineage>
</organism>
<evidence type="ECO:0000256" key="2">
    <source>
        <dbReference type="SAM" id="MobiDB-lite"/>
    </source>
</evidence>
<accession>V9K851</accession>
<evidence type="ECO:0000256" key="4">
    <source>
        <dbReference type="SAM" id="SignalP"/>
    </source>
</evidence>
<evidence type="ECO:0000256" key="1">
    <source>
        <dbReference type="ARBA" id="ARBA00023180"/>
    </source>
</evidence>
<reference evidence="6" key="1">
    <citation type="journal article" date="2014" name="Nature">
        <title>Elephant shark genome provides unique insights into gnathostome evolution.</title>
        <authorList>
            <consortium name="International Elephant Shark Genome Sequencing Consortium"/>
            <person name="Venkatesh B."/>
            <person name="Lee A.P."/>
            <person name="Ravi V."/>
            <person name="Maurya A.K."/>
            <person name="Lian M.M."/>
            <person name="Swann J.B."/>
            <person name="Ohta Y."/>
            <person name="Flajnik M.F."/>
            <person name="Sutoh Y."/>
            <person name="Kasahara M."/>
            <person name="Hoon S."/>
            <person name="Gangu V."/>
            <person name="Roy S.W."/>
            <person name="Irimia M."/>
            <person name="Korzh V."/>
            <person name="Kondrychyn I."/>
            <person name="Lim Z.W."/>
            <person name="Tay B.H."/>
            <person name="Tohari S."/>
            <person name="Kong K.W."/>
            <person name="Ho S."/>
            <person name="Lorente-Galdos B."/>
            <person name="Quilez J."/>
            <person name="Marques-Bonet T."/>
            <person name="Raney B.J."/>
            <person name="Ingham P.W."/>
            <person name="Tay A."/>
            <person name="Hillier L.W."/>
            <person name="Minx P."/>
            <person name="Boehm T."/>
            <person name="Wilson R.K."/>
            <person name="Brenner S."/>
            <person name="Warren W.C."/>
        </authorList>
    </citation>
    <scope>NUCLEOTIDE SEQUENCE</scope>
    <source>
        <tissue evidence="6">Heart</tissue>
    </source>
</reference>
<dbReference type="EMBL" id="JW861717">
    <property type="protein sequence ID" value="AFO94234.1"/>
    <property type="molecule type" value="mRNA"/>
</dbReference>
<keyword evidence="3" id="KW-1133">Transmembrane helix</keyword>
<evidence type="ECO:0000259" key="5">
    <source>
        <dbReference type="Pfam" id="PF26060"/>
    </source>
</evidence>